<comment type="caution">
    <text evidence="2">The sequence shown here is derived from an EMBL/GenBank/DDBJ whole genome shotgun (WGS) entry which is preliminary data.</text>
</comment>
<sequence length="158" mass="17805">MKRQRGALSAELSLSLVTSVILLVTLVPPIYHAAADYRSSRDIQTHIDTIVQQSRLHYAKQVLETRCLAQSALDMNELTLPNEESGVRYDVAYQQTTQANARPSGIDVTVTIEDTKLQGSAAWLSPDEQRDNELIFHFPLDYQLPDYQELDIDTGCIR</sequence>
<dbReference type="RefSeq" id="WP_228085935.1">
    <property type="nucleotide sequence ID" value="NZ_JACVHL010000029.1"/>
</dbReference>
<proteinExistence type="predicted"/>
<protein>
    <submittedName>
        <fullName evidence="2">Transporter</fullName>
    </submittedName>
</protein>
<dbReference type="Proteomes" id="UP000726777">
    <property type="component" value="Unassembled WGS sequence"/>
</dbReference>
<keyword evidence="1" id="KW-1133">Transmembrane helix</keyword>
<accession>A0A9Q3UI35</accession>
<keyword evidence="1" id="KW-0472">Membrane</keyword>
<keyword evidence="1" id="KW-0812">Transmembrane</keyword>
<gene>
    <name evidence="2" type="ORF">IB292_21765</name>
</gene>
<evidence type="ECO:0000313" key="2">
    <source>
        <dbReference type="EMBL" id="MCC3807651.1"/>
    </source>
</evidence>
<evidence type="ECO:0000313" key="3">
    <source>
        <dbReference type="Proteomes" id="UP000726777"/>
    </source>
</evidence>
<reference evidence="2" key="1">
    <citation type="submission" date="2020-09" db="EMBL/GenBank/DDBJ databases">
        <title>Genome sequence of Vibrio parahaemolyticus isolates.</title>
        <authorList>
            <person name="Hammerl J.A."/>
            <person name="Strauch E."/>
        </authorList>
    </citation>
    <scope>NUCLEOTIDE SEQUENCE</scope>
    <source>
        <strain evidence="2">17-VB00146</strain>
    </source>
</reference>
<organism evidence="2 3">
    <name type="scientific">Vibrio parahaemolyticus</name>
    <dbReference type="NCBI Taxonomy" id="670"/>
    <lineage>
        <taxon>Bacteria</taxon>
        <taxon>Pseudomonadati</taxon>
        <taxon>Pseudomonadota</taxon>
        <taxon>Gammaproteobacteria</taxon>
        <taxon>Vibrionales</taxon>
        <taxon>Vibrionaceae</taxon>
        <taxon>Vibrio</taxon>
    </lineage>
</organism>
<dbReference type="AlphaFoldDB" id="A0A9Q3UI35"/>
<dbReference type="EMBL" id="JACVHL010000029">
    <property type="protein sequence ID" value="MCC3807651.1"/>
    <property type="molecule type" value="Genomic_DNA"/>
</dbReference>
<name>A0A9Q3UI35_VIBPH</name>
<feature type="transmembrane region" description="Helical" evidence="1">
    <location>
        <begin position="12"/>
        <end position="31"/>
    </location>
</feature>
<evidence type="ECO:0000256" key="1">
    <source>
        <dbReference type="SAM" id="Phobius"/>
    </source>
</evidence>